<organism evidence="1 2">
    <name type="scientific">Bradyrhizobium betae</name>
    <dbReference type="NCBI Taxonomy" id="244734"/>
    <lineage>
        <taxon>Bacteria</taxon>
        <taxon>Pseudomonadati</taxon>
        <taxon>Pseudomonadota</taxon>
        <taxon>Alphaproteobacteria</taxon>
        <taxon>Hyphomicrobiales</taxon>
        <taxon>Nitrobacteraceae</taxon>
        <taxon>Bradyrhizobium</taxon>
    </lineage>
</organism>
<reference evidence="2" key="1">
    <citation type="submission" date="2019-10" db="EMBL/GenBank/DDBJ databases">
        <title>Complete Genome Sequence of Bradyrhizobium betae type strain PL7HG1T.</title>
        <authorList>
            <person name="Bromfield E.S.P."/>
            <person name="Cloutier S."/>
        </authorList>
    </citation>
    <scope>NUCLEOTIDE SEQUENCE [LARGE SCALE GENOMIC DNA]</scope>
    <source>
        <strain evidence="2">PL7HG1</strain>
    </source>
</reference>
<accession>A0A5P6PB26</accession>
<dbReference type="Proteomes" id="UP000325641">
    <property type="component" value="Chromosome"/>
</dbReference>
<protein>
    <submittedName>
        <fullName evidence="1">Uncharacterized protein</fullName>
    </submittedName>
</protein>
<dbReference type="OrthoDB" id="9951226at2"/>
<dbReference type="EMBL" id="CP044543">
    <property type="protein sequence ID" value="QFI75511.1"/>
    <property type="molecule type" value="Genomic_DNA"/>
</dbReference>
<dbReference type="KEGG" id="bbet:F8237_25815"/>
<name>A0A5P6PB26_9BRAD</name>
<proteinExistence type="predicted"/>
<dbReference type="RefSeq" id="WP_151649058.1">
    <property type="nucleotide sequence ID" value="NZ_CP044543.1"/>
</dbReference>
<evidence type="ECO:0000313" key="1">
    <source>
        <dbReference type="EMBL" id="QFI75511.1"/>
    </source>
</evidence>
<gene>
    <name evidence="1" type="ORF">F8237_25815</name>
</gene>
<sequence>MSVNENGNLRADGVSISLPVGPFGIGGSYYWNPGSPTSPPLTVTGSVGFGGGGLGLSFLKAGMRSEDTLGYGASGNLFPFVPTLNVSIPDANGRPELSKSRVSSLEIGPARPGLAATYTWTPEQIAERLRMFFAPPAMGPIDEVSPLVRTLTSSMGTIGSITAAPVRNLSMNDRHSLGGGMSDWRASTTLAGLKDRQRAPENQQPGGLLGMIQDYMRNNAY</sequence>
<dbReference type="AlphaFoldDB" id="A0A5P6PB26"/>
<evidence type="ECO:0000313" key="2">
    <source>
        <dbReference type="Proteomes" id="UP000325641"/>
    </source>
</evidence>